<dbReference type="HAMAP" id="MF_00844_B">
    <property type="entry name" value="RqcH_B"/>
    <property type="match status" value="1"/>
</dbReference>
<dbReference type="PANTHER" id="PTHR15239">
    <property type="entry name" value="NUCLEAR EXPORT MEDIATOR FACTOR NEMF"/>
    <property type="match status" value="1"/>
</dbReference>
<accession>A0A7C2GVV1</accession>
<dbReference type="Gene3D" id="2.30.310.10">
    <property type="entry name" value="ibrinogen binding protein from staphylococcus aureus domain"/>
    <property type="match status" value="1"/>
</dbReference>
<name>A0A7C2GVV1_DICTH</name>
<evidence type="ECO:0000313" key="7">
    <source>
        <dbReference type="EMBL" id="HGK24440.1"/>
    </source>
</evidence>
<keyword evidence="3 5" id="KW-0694">RNA-binding</keyword>
<dbReference type="FunFam" id="2.30.310.10:FF:000004">
    <property type="entry name" value="Fibronectin-binding protein A"/>
    <property type="match status" value="1"/>
</dbReference>
<dbReference type="InterPro" id="IPR043682">
    <property type="entry name" value="RqcH_bacterial"/>
</dbReference>
<dbReference type="GO" id="GO:0043023">
    <property type="term" value="F:ribosomal large subunit binding"/>
    <property type="evidence" value="ECO:0007669"/>
    <property type="project" value="UniProtKB-UniRule"/>
</dbReference>
<dbReference type="GO" id="GO:0019843">
    <property type="term" value="F:rRNA binding"/>
    <property type="evidence" value="ECO:0007669"/>
    <property type="project" value="UniProtKB-UniRule"/>
</dbReference>
<keyword evidence="4 5" id="KW-0648">Protein biosynthesis</keyword>
<keyword evidence="5" id="KW-0175">Coiled coil</keyword>
<evidence type="ECO:0000256" key="2">
    <source>
        <dbReference type="ARBA" id="ARBA00022730"/>
    </source>
</evidence>
<dbReference type="GO" id="GO:0072344">
    <property type="term" value="P:rescue of stalled ribosome"/>
    <property type="evidence" value="ECO:0007669"/>
    <property type="project" value="UniProtKB-UniRule"/>
</dbReference>
<evidence type="ECO:0000256" key="5">
    <source>
        <dbReference type="HAMAP-Rule" id="MF_00844"/>
    </source>
</evidence>
<reference evidence="7" key="1">
    <citation type="journal article" date="2020" name="mSystems">
        <title>Genome- and Community-Level Interaction Insights into Carbon Utilization and Element Cycling Functions of Hydrothermarchaeota in Hydrothermal Sediment.</title>
        <authorList>
            <person name="Zhou Z."/>
            <person name="Liu Y."/>
            <person name="Xu W."/>
            <person name="Pan J."/>
            <person name="Luo Z.H."/>
            <person name="Li M."/>
        </authorList>
    </citation>
    <scope>NUCLEOTIDE SEQUENCE [LARGE SCALE GENOMIC DNA]</scope>
    <source>
        <strain evidence="7">SpSt-70</strain>
    </source>
</reference>
<dbReference type="Pfam" id="PF05833">
    <property type="entry name" value="NFACT_N"/>
    <property type="match status" value="1"/>
</dbReference>
<comment type="subunit">
    <text evidence="5">Associates with stalled 50S ribosomal subunits. Binds to RqcP.</text>
</comment>
<evidence type="ECO:0000256" key="4">
    <source>
        <dbReference type="ARBA" id="ARBA00022917"/>
    </source>
</evidence>
<dbReference type="Pfam" id="PF05670">
    <property type="entry name" value="NFACT-R_1"/>
    <property type="match status" value="1"/>
</dbReference>
<dbReference type="PANTHER" id="PTHR15239:SF6">
    <property type="entry name" value="RIBOSOME QUALITY CONTROL COMPLEX SUBUNIT NEMF"/>
    <property type="match status" value="1"/>
</dbReference>
<keyword evidence="1 5" id="KW-0820">tRNA-binding</keyword>
<dbReference type="InterPro" id="IPR008532">
    <property type="entry name" value="NFACT_RNA-bd"/>
</dbReference>
<sequence>MKLKLSFDLLTLELFYEETKDIVLNSIIEKIYQIGNTDIFLELFSVDQGRYKLVLSVHPQLYRIQITKKEFPYPARPPSFLMLLRKHLEGGRIIQYSLVPQERIVELKIKRFPEEDKKLILELMGKYSNLILLNEANIIIDSIKHVTSEVSRFREILPGVPYIYPPKTQKISLLDIDENKLEEILTKEVPLKDLLLKELTYMNPQLVNDILLENDKEKIKKRILEIKEKIIKKDLKPIVYIHEGEPVAFSLFPLKEYENFERKEFDKVYKAVDYVYSYAFDKTLFEQQQRRLLEIVKENIEKVTEKIREFEEQIKEGEEAEKLRIKGEILLLNKDQIKKGTEKIILPNPYNPEEMVEIELDPSLSAFENAQKYFKKYKKLKRGINILKEQKQKLEEELYYLNSLEFSIENSKSFPELREIEEELEKGGYIKERKEIIYKREKKPELLKFISSDGFEIYVGKNNRQNEIITFQIAKPEDLWLHARGIPGAHVIIKTNNQEVPESTLYEACSLAAYFSKGKYSSYVPVDYTKRKYVTKPKESKPGFVVYKNEKTMFAKPEDALTLLSQKT</sequence>
<comment type="similarity">
    <text evidence="5">Belongs to the NEMF family.</text>
</comment>
<feature type="coiled-coil region" evidence="5">
    <location>
        <begin position="370"/>
        <end position="404"/>
    </location>
</feature>
<evidence type="ECO:0000256" key="3">
    <source>
        <dbReference type="ARBA" id="ARBA00022884"/>
    </source>
</evidence>
<proteinExistence type="inferred from homology"/>
<dbReference type="GO" id="GO:0000049">
    <property type="term" value="F:tRNA binding"/>
    <property type="evidence" value="ECO:0007669"/>
    <property type="project" value="UniProtKB-UniRule"/>
</dbReference>
<gene>
    <name evidence="5" type="primary">rqcH</name>
    <name evidence="7" type="ORF">ENU78_08485</name>
</gene>
<dbReference type="InterPro" id="IPR051608">
    <property type="entry name" value="RQC_Subunit_NEMF"/>
</dbReference>
<dbReference type="EMBL" id="DTDV01000022">
    <property type="protein sequence ID" value="HGK24440.1"/>
    <property type="molecule type" value="Genomic_DNA"/>
</dbReference>
<keyword evidence="2 5" id="KW-0699">rRNA-binding</keyword>
<comment type="caution">
    <text evidence="7">The sequence shown here is derived from an EMBL/GenBank/DDBJ whole genome shotgun (WGS) entry which is preliminary data.</text>
</comment>
<protein>
    <recommendedName>
        <fullName evidence="5">Rqc2 homolog RqcH</fullName>
        <shortName evidence="5">RqcH</shortName>
    </recommendedName>
</protein>
<dbReference type="GO" id="GO:1990112">
    <property type="term" value="C:RQC complex"/>
    <property type="evidence" value="ECO:0007669"/>
    <property type="project" value="TreeGrafter"/>
</dbReference>
<organism evidence="7">
    <name type="scientific">Dictyoglomus thermophilum</name>
    <dbReference type="NCBI Taxonomy" id="14"/>
    <lineage>
        <taxon>Bacteria</taxon>
        <taxon>Pseudomonadati</taxon>
        <taxon>Dictyoglomota</taxon>
        <taxon>Dictyoglomia</taxon>
        <taxon>Dictyoglomales</taxon>
        <taxon>Dictyoglomaceae</taxon>
        <taxon>Dictyoglomus</taxon>
    </lineage>
</organism>
<feature type="domain" description="NFACT RNA-binding" evidence="6">
    <location>
        <begin position="449"/>
        <end position="541"/>
    </location>
</feature>
<feature type="coiled-coil region" evidence="5">
    <location>
        <begin position="286"/>
        <end position="320"/>
    </location>
</feature>
<evidence type="ECO:0000259" key="6">
    <source>
        <dbReference type="Pfam" id="PF05670"/>
    </source>
</evidence>
<comment type="function">
    <text evidence="5">Key component of the ribosome quality control system (RQC), a ribosome-associated complex that mediates the extraction of incompletely synthesized nascent chains from stalled ribosomes and their subsequent degradation. RqcH recruits Ala-charged tRNA, and with RqcP directs the elongation of stalled nascent chains on 50S ribosomal subunits, leading to non-templated C-terminal alanine extensions (Ala tail). The Ala tail promotes nascent chain degradation. May add between 1 and at least 8 Ala residues. Binds to stalled 50S ribosomal subunits.</text>
</comment>
<evidence type="ECO:0000256" key="1">
    <source>
        <dbReference type="ARBA" id="ARBA00022555"/>
    </source>
</evidence>
<dbReference type="AlphaFoldDB" id="A0A7C2GVV1"/>